<evidence type="ECO:0000256" key="3">
    <source>
        <dbReference type="ARBA" id="ARBA00022723"/>
    </source>
</evidence>
<feature type="compositionally biased region" description="Basic and acidic residues" evidence="8">
    <location>
        <begin position="1"/>
        <end position="14"/>
    </location>
</feature>
<dbReference type="Pfam" id="PF00404">
    <property type="entry name" value="Dockerin_1"/>
    <property type="match status" value="1"/>
</dbReference>
<dbReference type="PROSITE" id="PS00138">
    <property type="entry name" value="SUBTILASE_SER"/>
    <property type="match status" value="1"/>
</dbReference>
<dbReference type="Gene3D" id="1.10.1330.10">
    <property type="entry name" value="Dockerin domain"/>
    <property type="match status" value="1"/>
</dbReference>
<dbReference type="InterPro" id="IPR036852">
    <property type="entry name" value="Peptidase_S8/S53_dom_sf"/>
</dbReference>
<dbReference type="CDD" id="cd04056">
    <property type="entry name" value="Peptidases_S53"/>
    <property type="match status" value="1"/>
</dbReference>
<dbReference type="Gene3D" id="3.40.50.200">
    <property type="entry name" value="Peptidase S8/S53 domain"/>
    <property type="match status" value="1"/>
</dbReference>
<dbReference type="InterPro" id="IPR050819">
    <property type="entry name" value="Tripeptidyl-peptidase_I"/>
</dbReference>
<dbReference type="GO" id="GO:0046872">
    <property type="term" value="F:metal ion binding"/>
    <property type="evidence" value="ECO:0007669"/>
    <property type="project" value="UniProtKB-KW"/>
</dbReference>
<dbReference type="PROSITE" id="PS51695">
    <property type="entry name" value="SEDOLISIN"/>
    <property type="match status" value="1"/>
</dbReference>
<dbReference type="Proteomes" id="UP000324233">
    <property type="component" value="Chromosome"/>
</dbReference>
<dbReference type="SUPFAM" id="SSF63446">
    <property type="entry name" value="Type I dockerin domain"/>
    <property type="match status" value="1"/>
</dbReference>
<dbReference type="GO" id="GO:0000272">
    <property type="term" value="P:polysaccharide catabolic process"/>
    <property type="evidence" value="ECO:0007669"/>
    <property type="project" value="InterPro"/>
</dbReference>
<feature type="region of interest" description="Disordered" evidence="8">
    <location>
        <begin position="1"/>
        <end position="20"/>
    </location>
</feature>
<dbReference type="InterPro" id="IPR002105">
    <property type="entry name" value="Dockerin_1_rpt"/>
</dbReference>
<keyword evidence="7" id="KW-0865">Zymogen</keyword>
<evidence type="ECO:0000256" key="4">
    <source>
        <dbReference type="ARBA" id="ARBA00022801"/>
    </source>
</evidence>
<evidence type="ECO:0000259" key="9">
    <source>
        <dbReference type="PROSITE" id="PS51695"/>
    </source>
</evidence>
<name>A0A5B9W3M5_9BACT</name>
<sequence>MQRDSARPATERADRRPRRGNRLRLQVDPLEPRVVLSAAGAINPFALVQGYAGGSGKKIQAAQIRVGRLDFSIPNRPVLLRFDMGAGSPPEAVARLQGVKPLVGAHPGPLVTSQSAIGRQGSRLARLQPGVFDLGLVGKGSSSSAMYQVNISLAGDVDGTYSVTRQDLAQIRALSGTPSSSTNYLPAADVNDDGVINGADLKLAAQNLGASTTLRPVTLQIGQDLVRQSGSDDLYRRITGTTNGAAGVTVSLASTGAAGSPVAVTPDALGRFASLATALGGPDAPFTVQATATDAFGQRAVATQYTYDPVLVPIPGSAAPAYGGAANVGTISPSTPISAEIITRYKPGSGGEAAIQQIAGAPLAQRQYLTQDQFADRFGTSDADLAALTSFARDYGFQVTGANRATRTFDFTTTVGQFEQAIGANIISYDDEAQVTQQGYTGPLYVPRRVADVVDSLFGVETQGIPKPPRPPAGDDTSGHFSSQVAAAYDYPSAPAGQLAGQGVSIGILELGGTFGASQQATVAAYLAAQGIGVTPNIHVVGSSSYQGRSKDDPETEVMLDIEVLASILPAADFTMYFQDNNNGSFVDLVKDASFDPVNHPSILSLSWGGPDIDASRMYIRAMDQAILDASAIGVTLFVAAGDDGSSDKVSTGYTFTDYPASSPYSVAVGGTTLGIKGGAWDGEVAWNETSVTGGFFSYYNSISGGSGGGGVSGMNPTPSYQTNAGITPTSVNPSGVFDVFSGTGRGVPDVSADADPITGYRVWVPSSSGTTNETYLVGGTSAATPLWAALAGLITQNTGKKLGWFTPVIYQVGAGNATNHAFHDITTGDNITSNQQISPYPGTDSGVLLPTYLGYTTTTGFDLVTGWGSPQGSNFLAAIEAMLADQGVQGTSST</sequence>
<dbReference type="PANTHER" id="PTHR14218">
    <property type="entry name" value="PROTEASE S8 TRIPEPTIDYL PEPTIDASE I CLN2"/>
    <property type="match status" value="1"/>
</dbReference>
<dbReference type="KEGG" id="agv:OJF2_32260"/>
<evidence type="ECO:0000256" key="8">
    <source>
        <dbReference type="SAM" id="MobiDB-lite"/>
    </source>
</evidence>
<keyword evidence="11" id="KW-1185">Reference proteome</keyword>
<dbReference type="InterPro" id="IPR030400">
    <property type="entry name" value="Sedolisin_dom"/>
</dbReference>
<dbReference type="GO" id="GO:0004553">
    <property type="term" value="F:hydrolase activity, hydrolyzing O-glycosyl compounds"/>
    <property type="evidence" value="ECO:0007669"/>
    <property type="project" value="InterPro"/>
</dbReference>
<evidence type="ECO:0000313" key="10">
    <source>
        <dbReference type="EMBL" id="QEH34685.1"/>
    </source>
</evidence>
<accession>A0A5B9W3M5</accession>
<gene>
    <name evidence="10" type="primary">pcp_1</name>
    <name evidence="10" type="ORF">OJF2_32260</name>
</gene>
<keyword evidence="6" id="KW-0106">Calcium</keyword>
<dbReference type="InterPro" id="IPR053786">
    <property type="entry name" value="LEPRxLL_CS"/>
</dbReference>
<dbReference type="InterPro" id="IPR023828">
    <property type="entry name" value="Peptidase_S8_Ser-AS"/>
</dbReference>
<dbReference type="CDD" id="cd11377">
    <property type="entry name" value="Pro-peptidase_S53"/>
    <property type="match status" value="1"/>
</dbReference>
<dbReference type="AlphaFoldDB" id="A0A5B9W3M5"/>
<dbReference type="NCBIfam" id="NF012209">
    <property type="entry name" value="LEPR-8K"/>
    <property type="match status" value="1"/>
</dbReference>
<dbReference type="SUPFAM" id="SSF54897">
    <property type="entry name" value="Protease propeptides/inhibitors"/>
    <property type="match status" value="1"/>
</dbReference>
<dbReference type="EC" id="3.4.21.100" evidence="10"/>
<evidence type="ECO:0000256" key="2">
    <source>
        <dbReference type="ARBA" id="ARBA00022670"/>
    </source>
</evidence>
<evidence type="ECO:0000313" key="11">
    <source>
        <dbReference type="Proteomes" id="UP000324233"/>
    </source>
</evidence>
<dbReference type="PANTHER" id="PTHR14218:SF15">
    <property type="entry name" value="TRIPEPTIDYL-PEPTIDASE 1"/>
    <property type="match status" value="1"/>
</dbReference>
<evidence type="ECO:0000256" key="7">
    <source>
        <dbReference type="ARBA" id="ARBA00023145"/>
    </source>
</evidence>
<dbReference type="GO" id="GO:0008240">
    <property type="term" value="F:tripeptidyl-peptidase activity"/>
    <property type="evidence" value="ECO:0007669"/>
    <property type="project" value="TreeGrafter"/>
</dbReference>
<protein>
    <submittedName>
        <fullName evidence="10">Pseudomonalisin</fullName>
        <ecNumber evidence="10">3.4.21.100</ecNumber>
    </submittedName>
</protein>
<evidence type="ECO:0000256" key="6">
    <source>
        <dbReference type="ARBA" id="ARBA00022837"/>
    </source>
</evidence>
<feature type="domain" description="Peptidase S53" evidence="9">
    <location>
        <begin position="479"/>
        <end position="883"/>
    </location>
</feature>
<dbReference type="InterPro" id="IPR018247">
    <property type="entry name" value="EF_Hand_1_Ca_BS"/>
</dbReference>
<comment type="cofactor">
    <cofactor evidence="1">
        <name>Ca(2+)</name>
        <dbReference type="ChEBI" id="CHEBI:29108"/>
    </cofactor>
</comment>
<dbReference type="SUPFAM" id="SSF52743">
    <property type="entry name" value="Subtilisin-like"/>
    <property type="match status" value="1"/>
</dbReference>
<keyword evidence="3" id="KW-0479">Metal-binding</keyword>
<dbReference type="InterPro" id="IPR015366">
    <property type="entry name" value="S53_propep"/>
</dbReference>
<dbReference type="Pfam" id="PF09286">
    <property type="entry name" value="Pro-kuma_activ"/>
    <property type="match status" value="1"/>
</dbReference>
<dbReference type="SMART" id="SM00944">
    <property type="entry name" value="Pro-kuma_activ"/>
    <property type="match status" value="1"/>
</dbReference>
<keyword evidence="4 10" id="KW-0378">Hydrolase</keyword>
<dbReference type="EMBL" id="CP042997">
    <property type="protein sequence ID" value="QEH34685.1"/>
    <property type="molecule type" value="Genomic_DNA"/>
</dbReference>
<keyword evidence="2" id="KW-0645">Protease</keyword>
<dbReference type="GO" id="GO:0004252">
    <property type="term" value="F:serine-type endopeptidase activity"/>
    <property type="evidence" value="ECO:0007669"/>
    <property type="project" value="InterPro"/>
</dbReference>
<dbReference type="GO" id="GO:0006508">
    <property type="term" value="P:proteolysis"/>
    <property type="evidence" value="ECO:0007669"/>
    <property type="project" value="UniProtKB-KW"/>
</dbReference>
<dbReference type="RefSeq" id="WP_168221829.1">
    <property type="nucleotide sequence ID" value="NZ_CP042997.1"/>
</dbReference>
<evidence type="ECO:0000256" key="1">
    <source>
        <dbReference type="ARBA" id="ARBA00001913"/>
    </source>
</evidence>
<evidence type="ECO:0000256" key="5">
    <source>
        <dbReference type="ARBA" id="ARBA00022825"/>
    </source>
</evidence>
<dbReference type="InterPro" id="IPR036439">
    <property type="entry name" value="Dockerin_dom_sf"/>
</dbReference>
<reference evidence="10 11" key="1">
    <citation type="submission" date="2019-08" db="EMBL/GenBank/DDBJ databases">
        <title>Deep-cultivation of Planctomycetes and their phenomic and genomic characterization uncovers novel biology.</title>
        <authorList>
            <person name="Wiegand S."/>
            <person name="Jogler M."/>
            <person name="Boedeker C."/>
            <person name="Pinto D."/>
            <person name="Vollmers J."/>
            <person name="Rivas-Marin E."/>
            <person name="Kohn T."/>
            <person name="Peeters S.H."/>
            <person name="Heuer A."/>
            <person name="Rast P."/>
            <person name="Oberbeckmann S."/>
            <person name="Bunk B."/>
            <person name="Jeske O."/>
            <person name="Meyerdierks A."/>
            <person name="Storesund J.E."/>
            <person name="Kallscheuer N."/>
            <person name="Luecker S."/>
            <person name="Lage O.M."/>
            <person name="Pohl T."/>
            <person name="Merkel B.J."/>
            <person name="Hornburger P."/>
            <person name="Mueller R.-W."/>
            <person name="Bruemmer F."/>
            <person name="Labrenz M."/>
            <person name="Spormann A.M."/>
            <person name="Op den Camp H."/>
            <person name="Overmann J."/>
            <person name="Amann R."/>
            <person name="Jetten M.S.M."/>
            <person name="Mascher T."/>
            <person name="Medema M.H."/>
            <person name="Devos D.P."/>
            <person name="Kaster A.-K."/>
            <person name="Ovreas L."/>
            <person name="Rohde M."/>
            <person name="Galperin M.Y."/>
            <person name="Jogler C."/>
        </authorList>
    </citation>
    <scope>NUCLEOTIDE SEQUENCE [LARGE SCALE GENOMIC DNA]</scope>
    <source>
        <strain evidence="10 11">OJF2</strain>
    </source>
</reference>
<keyword evidence="5" id="KW-0720">Serine protease</keyword>
<dbReference type="PROSITE" id="PS00018">
    <property type="entry name" value="EF_HAND_1"/>
    <property type="match status" value="1"/>
</dbReference>
<organism evidence="10 11">
    <name type="scientific">Aquisphaera giovannonii</name>
    <dbReference type="NCBI Taxonomy" id="406548"/>
    <lineage>
        <taxon>Bacteria</taxon>
        <taxon>Pseudomonadati</taxon>
        <taxon>Planctomycetota</taxon>
        <taxon>Planctomycetia</taxon>
        <taxon>Isosphaerales</taxon>
        <taxon>Isosphaeraceae</taxon>
        <taxon>Aquisphaera</taxon>
    </lineage>
</organism>
<proteinExistence type="predicted"/>